<protein>
    <submittedName>
        <fullName evidence="9">Long-chain fatty acid transport protein</fullName>
    </submittedName>
</protein>
<evidence type="ECO:0000256" key="5">
    <source>
        <dbReference type="ARBA" id="ARBA00022729"/>
    </source>
</evidence>
<dbReference type="SUPFAM" id="SSF56935">
    <property type="entry name" value="Porins"/>
    <property type="match status" value="1"/>
</dbReference>
<sequence>MLFKLIISIVVLLLAPVTFASNGYFSHGYGAVTKGMGGAGVAWSQDSLAAATNPAGMNSVGNKLDFGVELFSPRRGYEVEGGPSGPPPEGTLYLREGSYRSKQESFVIPNFGYNREFLEASTLGVSVYANGNNTDYSSDTYYGGDAGIDLRQLFVAPTYSWRLSERHAFGVSPTLAYQTFEFSGVSQFAGLSANGDRMSDRGPDQSWGYGLALGWQGALSKSIHAGISYRSKMRMKKLHKYSGLLAEQGGFDIPASLTAGFAWRSARHNVVFDIQHVAFSDVKSAGNRFLPNLQASRFGDDGGVGFGWKDMTIYKLGYQWDIRSTTSLRAGLNYGKHFVRDSEIFLNLMSPALPEWHYTAGVSEQISEKWKVNGVVYFAKKGVLAAPNPLGPGQTLSTYMYQIAAGVSFTYSFLN</sequence>
<keyword evidence="6" id="KW-0472">Membrane</keyword>
<comment type="caution">
    <text evidence="9">The sequence shown here is derived from an EMBL/GenBank/DDBJ whole genome shotgun (WGS) entry which is preliminary data.</text>
</comment>
<dbReference type="AlphaFoldDB" id="A0A840R8J7"/>
<dbReference type="GO" id="GO:0009279">
    <property type="term" value="C:cell outer membrane"/>
    <property type="evidence" value="ECO:0007669"/>
    <property type="project" value="UniProtKB-SubCell"/>
</dbReference>
<dbReference type="RefSeq" id="WP_184465105.1">
    <property type="nucleotide sequence ID" value="NZ_JACHHW010000016.1"/>
</dbReference>
<dbReference type="PANTHER" id="PTHR35093">
    <property type="entry name" value="OUTER MEMBRANE PROTEIN NMB0088-RELATED"/>
    <property type="match status" value="1"/>
</dbReference>
<reference evidence="9 10" key="1">
    <citation type="submission" date="2020-08" db="EMBL/GenBank/DDBJ databases">
        <title>Genomic Encyclopedia of Type Strains, Phase IV (KMG-IV): sequencing the most valuable type-strain genomes for metagenomic binning, comparative biology and taxonomic classification.</title>
        <authorList>
            <person name="Goeker M."/>
        </authorList>
    </citation>
    <scope>NUCLEOTIDE SEQUENCE [LARGE SCALE GENOMIC DNA]</scope>
    <source>
        <strain evidence="9 10">DSM 25701</strain>
    </source>
</reference>
<evidence type="ECO:0000256" key="8">
    <source>
        <dbReference type="SAM" id="SignalP"/>
    </source>
</evidence>
<evidence type="ECO:0000313" key="10">
    <source>
        <dbReference type="Proteomes" id="UP000536640"/>
    </source>
</evidence>
<dbReference type="InterPro" id="IPR005017">
    <property type="entry name" value="OMPP1/FadL/TodX"/>
</dbReference>
<comment type="similarity">
    <text evidence="2">Belongs to the OmpP1/FadL family.</text>
</comment>
<name>A0A840R8J7_9GAMM</name>
<dbReference type="EMBL" id="JACHHW010000016">
    <property type="protein sequence ID" value="MBB5189207.1"/>
    <property type="molecule type" value="Genomic_DNA"/>
</dbReference>
<dbReference type="GO" id="GO:0015483">
    <property type="term" value="F:long-chain fatty acid transporting porin activity"/>
    <property type="evidence" value="ECO:0007669"/>
    <property type="project" value="TreeGrafter"/>
</dbReference>
<comment type="subcellular location">
    <subcellularLocation>
        <location evidence="1">Cell outer membrane</location>
        <topology evidence="1">Multi-pass membrane protein</topology>
    </subcellularLocation>
</comment>
<accession>A0A840R8J7</accession>
<proteinExistence type="inferred from homology"/>
<keyword evidence="10" id="KW-1185">Reference proteome</keyword>
<evidence type="ECO:0000256" key="1">
    <source>
        <dbReference type="ARBA" id="ARBA00004571"/>
    </source>
</evidence>
<keyword evidence="4" id="KW-0812">Transmembrane</keyword>
<evidence type="ECO:0000313" key="9">
    <source>
        <dbReference type="EMBL" id="MBB5189207.1"/>
    </source>
</evidence>
<evidence type="ECO:0000256" key="2">
    <source>
        <dbReference type="ARBA" id="ARBA00008163"/>
    </source>
</evidence>
<keyword evidence="5 8" id="KW-0732">Signal</keyword>
<evidence type="ECO:0000256" key="4">
    <source>
        <dbReference type="ARBA" id="ARBA00022692"/>
    </source>
</evidence>
<keyword evidence="7" id="KW-0998">Cell outer membrane</keyword>
<evidence type="ECO:0000256" key="7">
    <source>
        <dbReference type="ARBA" id="ARBA00023237"/>
    </source>
</evidence>
<keyword evidence="3" id="KW-1134">Transmembrane beta strand</keyword>
<organism evidence="9 10">
    <name type="scientific">Zhongshania antarctica</name>
    <dbReference type="NCBI Taxonomy" id="641702"/>
    <lineage>
        <taxon>Bacteria</taxon>
        <taxon>Pseudomonadati</taxon>
        <taxon>Pseudomonadota</taxon>
        <taxon>Gammaproteobacteria</taxon>
        <taxon>Cellvibrionales</taxon>
        <taxon>Spongiibacteraceae</taxon>
        <taxon>Zhongshania</taxon>
    </lineage>
</organism>
<feature type="signal peptide" evidence="8">
    <location>
        <begin position="1"/>
        <end position="20"/>
    </location>
</feature>
<gene>
    <name evidence="9" type="ORF">HNQ57_003510</name>
</gene>
<dbReference type="Pfam" id="PF03349">
    <property type="entry name" value="Toluene_X"/>
    <property type="match status" value="1"/>
</dbReference>
<evidence type="ECO:0000256" key="6">
    <source>
        <dbReference type="ARBA" id="ARBA00023136"/>
    </source>
</evidence>
<evidence type="ECO:0000256" key="3">
    <source>
        <dbReference type="ARBA" id="ARBA00022452"/>
    </source>
</evidence>
<dbReference type="Gene3D" id="2.40.160.60">
    <property type="entry name" value="Outer membrane protein transport protein (OMPP1/FadL/TodX)"/>
    <property type="match status" value="1"/>
</dbReference>
<dbReference type="Proteomes" id="UP000536640">
    <property type="component" value="Unassembled WGS sequence"/>
</dbReference>
<feature type="chain" id="PRO_5032841393" evidence="8">
    <location>
        <begin position="21"/>
        <end position="415"/>
    </location>
</feature>
<dbReference type="PANTHER" id="PTHR35093:SF8">
    <property type="entry name" value="OUTER MEMBRANE PROTEIN NMB0088-RELATED"/>
    <property type="match status" value="1"/>
</dbReference>